<dbReference type="Gene3D" id="1.25.40.10">
    <property type="entry name" value="Tetratricopeptide repeat domain"/>
    <property type="match status" value="1"/>
</dbReference>
<dbReference type="SMART" id="SM00267">
    <property type="entry name" value="GGDEF"/>
    <property type="match status" value="1"/>
</dbReference>
<dbReference type="Pfam" id="PF13374">
    <property type="entry name" value="TPR_10"/>
    <property type="match status" value="1"/>
</dbReference>
<organism evidence="3 4">
    <name type="scientific">Clostridium butyricum</name>
    <dbReference type="NCBI Taxonomy" id="1492"/>
    <lineage>
        <taxon>Bacteria</taxon>
        <taxon>Bacillati</taxon>
        <taxon>Bacillota</taxon>
        <taxon>Clostridia</taxon>
        <taxon>Eubacteriales</taxon>
        <taxon>Clostridiaceae</taxon>
        <taxon>Clostridium</taxon>
    </lineage>
</organism>
<dbReference type="InterPro" id="IPR011990">
    <property type="entry name" value="TPR-like_helical_dom_sf"/>
</dbReference>
<dbReference type="FunFam" id="3.30.70.270:FF:000001">
    <property type="entry name" value="Diguanylate cyclase domain protein"/>
    <property type="match status" value="1"/>
</dbReference>
<evidence type="ECO:0000313" key="3">
    <source>
        <dbReference type="EMBL" id="PPV12955.1"/>
    </source>
</evidence>
<keyword evidence="1" id="KW-0472">Membrane</keyword>
<dbReference type="Gene3D" id="3.30.70.270">
    <property type="match status" value="1"/>
</dbReference>
<dbReference type="InterPro" id="IPR000160">
    <property type="entry name" value="GGDEF_dom"/>
</dbReference>
<dbReference type="GO" id="GO:0052621">
    <property type="term" value="F:diguanylate cyclase activity"/>
    <property type="evidence" value="ECO:0007669"/>
    <property type="project" value="TreeGrafter"/>
</dbReference>
<name>A0A2S7F7H9_CLOBU</name>
<comment type="caution">
    <text evidence="3">The sequence shown here is derived from an EMBL/GenBank/DDBJ whole genome shotgun (WGS) entry which is preliminary data.</text>
</comment>
<evidence type="ECO:0000313" key="4">
    <source>
        <dbReference type="Proteomes" id="UP000238081"/>
    </source>
</evidence>
<accession>A0A2S7F7H9</accession>
<dbReference type="InterPro" id="IPR019734">
    <property type="entry name" value="TPR_rpt"/>
</dbReference>
<reference evidence="3 4" key="1">
    <citation type="submission" date="2016-01" db="EMBL/GenBank/DDBJ databases">
        <title>Characterization of the Clostridium difficile lineages that are prevalent in Hong Kong and China.</title>
        <authorList>
            <person name="Kwok J.S.-L."/>
            <person name="Lam W.-Y."/>
            <person name="Ip M."/>
            <person name="Chan T.-F."/>
            <person name="Hawkey P.M."/>
            <person name="Tsui S.K.-W."/>
        </authorList>
    </citation>
    <scope>NUCLEOTIDE SEQUENCE [LARGE SCALE GENOMIC DNA]</scope>
    <source>
        <strain evidence="3 4">300064</strain>
    </source>
</reference>
<dbReference type="SUPFAM" id="SSF48452">
    <property type="entry name" value="TPR-like"/>
    <property type="match status" value="1"/>
</dbReference>
<dbReference type="GO" id="GO:1902201">
    <property type="term" value="P:negative regulation of bacterial-type flagellum-dependent cell motility"/>
    <property type="evidence" value="ECO:0007669"/>
    <property type="project" value="TreeGrafter"/>
</dbReference>
<keyword evidence="1" id="KW-0812">Transmembrane</keyword>
<dbReference type="GO" id="GO:0005886">
    <property type="term" value="C:plasma membrane"/>
    <property type="evidence" value="ECO:0007669"/>
    <property type="project" value="TreeGrafter"/>
</dbReference>
<dbReference type="GO" id="GO:0043709">
    <property type="term" value="P:cell adhesion involved in single-species biofilm formation"/>
    <property type="evidence" value="ECO:0007669"/>
    <property type="project" value="TreeGrafter"/>
</dbReference>
<feature type="transmembrane region" description="Helical" evidence="1">
    <location>
        <begin position="12"/>
        <end position="32"/>
    </location>
</feature>
<dbReference type="SMART" id="SM00028">
    <property type="entry name" value="TPR"/>
    <property type="match status" value="3"/>
</dbReference>
<dbReference type="InterPro" id="IPR043128">
    <property type="entry name" value="Rev_trsase/Diguanyl_cyclase"/>
</dbReference>
<dbReference type="InterPro" id="IPR029787">
    <property type="entry name" value="Nucleotide_cyclase"/>
</dbReference>
<dbReference type="CDD" id="cd01949">
    <property type="entry name" value="GGDEF"/>
    <property type="match status" value="1"/>
</dbReference>
<evidence type="ECO:0000259" key="2">
    <source>
        <dbReference type="PROSITE" id="PS50887"/>
    </source>
</evidence>
<dbReference type="Pfam" id="PF00990">
    <property type="entry name" value="GGDEF"/>
    <property type="match status" value="1"/>
</dbReference>
<dbReference type="PANTHER" id="PTHR45138:SF9">
    <property type="entry name" value="DIGUANYLATE CYCLASE DGCM-RELATED"/>
    <property type="match status" value="1"/>
</dbReference>
<dbReference type="NCBIfam" id="TIGR00254">
    <property type="entry name" value="GGDEF"/>
    <property type="match status" value="1"/>
</dbReference>
<keyword evidence="1" id="KW-1133">Transmembrane helix</keyword>
<dbReference type="PROSITE" id="PS51257">
    <property type="entry name" value="PROKAR_LIPOPROTEIN"/>
    <property type="match status" value="1"/>
</dbReference>
<feature type="transmembrane region" description="Helical" evidence="1">
    <location>
        <begin position="482"/>
        <end position="502"/>
    </location>
</feature>
<dbReference type="PROSITE" id="PS50887">
    <property type="entry name" value="GGDEF"/>
    <property type="match status" value="1"/>
</dbReference>
<protein>
    <submittedName>
        <fullName evidence="3">Diguanylate cyclase</fullName>
    </submittedName>
</protein>
<feature type="domain" description="GGDEF" evidence="2">
    <location>
        <begin position="538"/>
        <end position="664"/>
    </location>
</feature>
<gene>
    <name evidence="3" type="ORF">AWN73_04145</name>
</gene>
<dbReference type="SUPFAM" id="SSF55073">
    <property type="entry name" value="Nucleotide cyclase"/>
    <property type="match status" value="1"/>
</dbReference>
<dbReference type="InterPro" id="IPR050469">
    <property type="entry name" value="Diguanylate_Cyclase"/>
</dbReference>
<dbReference type="EMBL" id="LRDH01000129">
    <property type="protein sequence ID" value="PPV12955.1"/>
    <property type="molecule type" value="Genomic_DNA"/>
</dbReference>
<dbReference type="Proteomes" id="UP000238081">
    <property type="component" value="Unassembled WGS sequence"/>
</dbReference>
<dbReference type="Pfam" id="PF13181">
    <property type="entry name" value="TPR_8"/>
    <property type="match status" value="1"/>
</dbReference>
<proteinExistence type="predicted"/>
<sequence length="664" mass="77817">MVIVIKKSLKKPLLYFYITIIIATIIGCLYSMKINSKNNKIDEVLLITSETIKSDLYDHNKKSINRELYDYISKEEINKMIIEFQNHNSLNKAYLLKACVNIADNQYDEAKDNLNKSLRSVNPFTSIKLKTYAGTFLSKIYLANDDFFNASEVVRYCLANINSKNYNNYYKEIWMLMDTISDKESGQNKIILWGTDILESHKNLSNEAKLYFILELKELYIKHGNYAKASEYAIKGCYLAYDLNDNYCLSRCMINLGRILREIENRDRAVELIKDALKLPIEDKSHEAYRDVYAYINLGEIYLESGNYEEAKKTVENISSYKGYFTEEEFKNIEIRRILILVDKNFYENNLNEGKKLLDKADELIKENKNYISSDIYLNFNSLHGTYLKQTKNYKEAIELYNEILQWCVDKNDIYNQRKIMKKIMNVAINIKDYKLEEEYILKLADLINNTEDIIYSDYSYYVLETVKSEISIEREKHKNKFIFKVLSLTLVCSLIIFVISYTKIKKLRVQNQKDGLTKSYNRFYFNELYERFISEDTNFSIMMIDIDNFKSLNDTYGHQFGDTVLINVCNTISKIIDKDSKLCRYGGEEFVVVSSNKSRQELEEISEKIRVEVEKSAFQQNVKVTLSIGVAMSYDNKEDTLNVADKNLYTAKTTGKNKVVFEN</sequence>
<evidence type="ECO:0000256" key="1">
    <source>
        <dbReference type="SAM" id="Phobius"/>
    </source>
</evidence>
<dbReference type="AlphaFoldDB" id="A0A2S7F7H9"/>
<dbReference type="PANTHER" id="PTHR45138">
    <property type="entry name" value="REGULATORY COMPONENTS OF SENSORY TRANSDUCTION SYSTEM"/>
    <property type="match status" value="1"/>
</dbReference>